<proteinExistence type="predicted"/>
<organism evidence="2 3">
    <name type="scientific">Acacia crassicarpa</name>
    <name type="common">northern wattle</name>
    <dbReference type="NCBI Taxonomy" id="499986"/>
    <lineage>
        <taxon>Eukaryota</taxon>
        <taxon>Viridiplantae</taxon>
        <taxon>Streptophyta</taxon>
        <taxon>Embryophyta</taxon>
        <taxon>Tracheophyta</taxon>
        <taxon>Spermatophyta</taxon>
        <taxon>Magnoliopsida</taxon>
        <taxon>eudicotyledons</taxon>
        <taxon>Gunneridae</taxon>
        <taxon>Pentapetalae</taxon>
        <taxon>rosids</taxon>
        <taxon>fabids</taxon>
        <taxon>Fabales</taxon>
        <taxon>Fabaceae</taxon>
        <taxon>Caesalpinioideae</taxon>
        <taxon>mimosoid clade</taxon>
        <taxon>Acacieae</taxon>
        <taxon>Acacia</taxon>
    </lineage>
</organism>
<comment type="caution">
    <text evidence="2">The sequence shown here is derived from an EMBL/GenBank/DDBJ whole genome shotgun (WGS) entry which is preliminary data.</text>
</comment>
<keyword evidence="3" id="KW-1185">Reference proteome</keyword>
<name>A0AAE1MB68_9FABA</name>
<accession>A0AAE1MB68</accession>
<dbReference type="SUPFAM" id="SSF50249">
    <property type="entry name" value="Nucleic acid-binding proteins"/>
    <property type="match status" value="1"/>
</dbReference>
<dbReference type="InterPro" id="IPR001253">
    <property type="entry name" value="TIF_eIF-1A"/>
</dbReference>
<gene>
    <name evidence="2" type="ORF">QN277_003775</name>
</gene>
<reference evidence="2" key="1">
    <citation type="submission" date="2023-10" db="EMBL/GenBank/DDBJ databases">
        <title>Chromosome-level genome of the transformable northern wattle, Acacia crassicarpa.</title>
        <authorList>
            <person name="Massaro I."/>
            <person name="Sinha N.R."/>
            <person name="Poethig S."/>
            <person name="Leichty A.R."/>
        </authorList>
    </citation>
    <scope>NUCLEOTIDE SEQUENCE</scope>
    <source>
        <strain evidence="2">Acra3RX</strain>
        <tissue evidence="2">Leaf</tissue>
    </source>
</reference>
<dbReference type="GO" id="GO:0003743">
    <property type="term" value="F:translation initiation factor activity"/>
    <property type="evidence" value="ECO:0007669"/>
    <property type="project" value="InterPro"/>
</dbReference>
<sequence>MEREERMRLRVAIITRRRPRVRSSAPYAQQQPMRGHVYRWHQAALPYPWQDAQEGLDCCRRNNPRQPPDYQDDKADAILKYMPDGARLLKAYGELPDNTRLNEGIGGLDEEDDGTGNDHIEFEDEDIDKI</sequence>
<dbReference type="Gene3D" id="2.40.50.140">
    <property type="entry name" value="Nucleic acid-binding proteins"/>
    <property type="match status" value="1"/>
</dbReference>
<protein>
    <submittedName>
        <fullName evidence="2">Uncharacterized protein</fullName>
    </submittedName>
</protein>
<dbReference type="AlphaFoldDB" id="A0AAE1MB68"/>
<dbReference type="EMBL" id="JAWXYG010000010">
    <property type="protein sequence ID" value="KAK4260692.1"/>
    <property type="molecule type" value="Genomic_DNA"/>
</dbReference>
<dbReference type="PANTHER" id="PTHR21668">
    <property type="entry name" value="EIF-1A"/>
    <property type="match status" value="1"/>
</dbReference>
<dbReference type="InterPro" id="IPR012340">
    <property type="entry name" value="NA-bd_OB-fold"/>
</dbReference>
<dbReference type="Proteomes" id="UP001293593">
    <property type="component" value="Unassembled WGS sequence"/>
</dbReference>
<evidence type="ECO:0000313" key="2">
    <source>
        <dbReference type="EMBL" id="KAK4260692.1"/>
    </source>
</evidence>
<feature type="region of interest" description="Disordered" evidence="1">
    <location>
        <begin position="100"/>
        <end position="130"/>
    </location>
</feature>
<evidence type="ECO:0000256" key="1">
    <source>
        <dbReference type="SAM" id="MobiDB-lite"/>
    </source>
</evidence>
<feature type="compositionally biased region" description="Acidic residues" evidence="1">
    <location>
        <begin position="108"/>
        <end position="130"/>
    </location>
</feature>
<evidence type="ECO:0000313" key="3">
    <source>
        <dbReference type="Proteomes" id="UP001293593"/>
    </source>
</evidence>